<name>A0ABQ8TB86_PERAM</name>
<dbReference type="EMBL" id="JAJSOF020000013">
    <property type="protein sequence ID" value="KAJ4443361.1"/>
    <property type="molecule type" value="Genomic_DNA"/>
</dbReference>
<evidence type="ECO:0000313" key="2">
    <source>
        <dbReference type="Proteomes" id="UP001148838"/>
    </source>
</evidence>
<organism evidence="1 2">
    <name type="scientific">Periplaneta americana</name>
    <name type="common">American cockroach</name>
    <name type="synonym">Blatta americana</name>
    <dbReference type="NCBI Taxonomy" id="6978"/>
    <lineage>
        <taxon>Eukaryota</taxon>
        <taxon>Metazoa</taxon>
        <taxon>Ecdysozoa</taxon>
        <taxon>Arthropoda</taxon>
        <taxon>Hexapoda</taxon>
        <taxon>Insecta</taxon>
        <taxon>Pterygota</taxon>
        <taxon>Neoptera</taxon>
        <taxon>Polyneoptera</taxon>
        <taxon>Dictyoptera</taxon>
        <taxon>Blattodea</taxon>
        <taxon>Blattoidea</taxon>
        <taxon>Blattidae</taxon>
        <taxon>Blattinae</taxon>
        <taxon>Periplaneta</taxon>
    </lineage>
</organism>
<proteinExistence type="predicted"/>
<comment type="caution">
    <text evidence="1">The sequence shown here is derived from an EMBL/GenBank/DDBJ whole genome shotgun (WGS) entry which is preliminary data.</text>
</comment>
<keyword evidence="2" id="KW-1185">Reference proteome</keyword>
<evidence type="ECO:0000313" key="1">
    <source>
        <dbReference type="EMBL" id="KAJ4443361.1"/>
    </source>
</evidence>
<dbReference type="Proteomes" id="UP001148838">
    <property type="component" value="Unassembled WGS sequence"/>
</dbReference>
<sequence length="179" mass="20568">MRFSKAKKKERELAIAESSRNWQYTCQRRLRWAGHVARRVNPETCIDGKIPLESSRLRREDNIKMDLKELGYDGRDWINFVHDKNRWRASKHLRGRHFPSLEAVVKAAEALLPDMQSNNFIVYKNILQASKESENHEQTEAEDFCEYHETLASVGEWGVQSCVGGCQRQNEGGGGSSAC</sequence>
<gene>
    <name evidence="1" type="ORF">ANN_05029</name>
</gene>
<protein>
    <submittedName>
        <fullName evidence="1">Uncharacterized protein</fullName>
    </submittedName>
</protein>
<reference evidence="1 2" key="1">
    <citation type="journal article" date="2022" name="Allergy">
        <title>Genome assembly and annotation of Periplaneta americana reveal a comprehensive cockroach allergen profile.</title>
        <authorList>
            <person name="Wang L."/>
            <person name="Xiong Q."/>
            <person name="Saelim N."/>
            <person name="Wang L."/>
            <person name="Nong W."/>
            <person name="Wan A.T."/>
            <person name="Shi M."/>
            <person name="Liu X."/>
            <person name="Cao Q."/>
            <person name="Hui J.H.L."/>
            <person name="Sookrung N."/>
            <person name="Leung T.F."/>
            <person name="Tungtrongchitr A."/>
            <person name="Tsui S.K.W."/>
        </authorList>
    </citation>
    <scope>NUCLEOTIDE SEQUENCE [LARGE SCALE GENOMIC DNA]</scope>
    <source>
        <strain evidence="1">PWHHKU_190912</strain>
    </source>
</reference>
<accession>A0ABQ8TB86</accession>